<dbReference type="Pfam" id="PF07714">
    <property type="entry name" value="PK_Tyr_Ser-Thr"/>
    <property type="match status" value="1"/>
</dbReference>
<comment type="subcellular location">
    <subcellularLocation>
        <location evidence="2">Cell membrane</location>
        <topology evidence="2">Single-pass type I membrane protein</topology>
    </subcellularLocation>
</comment>
<dbReference type="Gene3D" id="1.10.510.10">
    <property type="entry name" value="Transferase(Phosphotransferase) domain 1"/>
    <property type="match status" value="1"/>
</dbReference>
<dbReference type="PROSITE" id="PS00452">
    <property type="entry name" value="GUANYLATE_CYCLASE_1"/>
    <property type="match status" value="1"/>
</dbReference>
<feature type="region of interest" description="Disordered" evidence="15">
    <location>
        <begin position="1076"/>
        <end position="1096"/>
    </location>
</feature>
<dbReference type="InterPro" id="IPR028082">
    <property type="entry name" value="Peripla_BP_I"/>
</dbReference>
<dbReference type="PANTHER" id="PTHR11920:SF462">
    <property type="entry name" value="GUANYLATE CYCLASE"/>
    <property type="match status" value="1"/>
</dbReference>
<comment type="catalytic activity">
    <reaction evidence="1 13">
        <text>GTP = 3',5'-cyclic GMP + diphosphate</text>
        <dbReference type="Rhea" id="RHEA:13665"/>
        <dbReference type="ChEBI" id="CHEBI:33019"/>
        <dbReference type="ChEBI" id="CHEBI:37565"/>
        <dbReference type="ChEBI" id="CHEBI:57746"/>
        <dbReference type="EC" id="4.6.1.2"/>
    </reaction>
</comment>
<evidence type="ECO:0000256" key="15">
    <source>
        <dbReference type="SAM" id="MobiDB-lite"/>
    </source>
</evidence>
<keyword evidence="7 16" id="KW-1133">Transmembrane helix</keyword>
<gene>
    <name evidence="21" type="primary">LOC106463109</name>
</gene>
<keyword evidence="5 17" id="KW-0732">Signal</keyword>
<evidence type="ECO:0000256" key="4">
    <source>
        <dbReference type="ARBA" id="ARBA00022692"/>
    </source>
</evidence>
<feature type="domain" description="Protein kinase" evidence="18">
    <location>
        <begin position="523"/>
        <end position="792"/>
    </location>
</feature>
<feature type="region of interest" description="Disordered" evidence="15">
    <location>
        <begin position="521"/>
        <end position="547"/>
    </location>
</feature>
<keyword evidence="8 16" id="KW-0472">Membrane</keyword>
<evidence type="ECO:0000256" key="14">
    <source>
        <dbReference type="SAM" id="Coils"/>
    </source>
</evidence>
<feature type="compositionally biased region" description="Polar residues" evidence="15">
    <location>
        <begin position="528"/>
        <end position="547"/>
    </location>
</feature>
<dbReference type="InterPro" id="IPR001828">
    <property type="entry name" value="ANF_lig-bd_rcpt"/>
</dbReference>
<reference evidence="21" key="1">
    <citation type="submission" date="2025-08" db="UniProtKB">
        <authorList>
            <consortium name="RefSeq"/>
        </authorList>
    </citation>
    <scope>IDENTIFICATION</scope>
    <source>
        <tissue evidence="21">Muscle</tissue>
    </source>
</reference>
<feature type="signal peptide" evidence="17">
    <location>
        <begin position="1"/>
        <end position="27"/>
    </location>
</feature>
<protein>
    <recommendedName>
        <fullName evidence="3 13">Guanylate cyclase</fullName>
        <ecNumber evidence="3 13">4.6.1.2</ecNumber>
    </recommendedName>
</protein>
<dbReference type="SMART" id="SM00044">
    <property type="entry name" value="CYCc"/>
    <property type="match status" value="1"/>
</dbReference>
<evidence type="ECO:0000313" key="20">
    <source>
        <dbReference type="Proteomes" id="UP000694941"/>
    </source>
</evidence>
<dbReference type="Proteomes" id="UP000694941">
    <property type="component" value="Unplaced"/>
</dbReference>
<feature type="domain" description="Guanylate cyclase" evidence="19">
    <location>
        <begin position="864"/>
        <end position="993"/>
    </location>
</feature>
<feature type="chain" id="PRO_5046293282" description="Guanylate cyclase" evidence="17">
    <location>
        <begin position="28"/>
        <end position="1216"/>
    </location>
</feature>
<evidence type="ECO:0000256" key="2">
    <source>
        <dbReference type="ARBA" id="ARBA00004251"/>
    </source>
</evidence>
<evidence type="ECO:0000256" key="17">
    <source>
        <dbReference type="SAM" id="SignalP"/>
    </source>
</evidence>
<dbReference type="Gene3D" id="3.40.50.2300">
    <property type="match status" value="2"/>
</dbReference>
<keyword evidence="4 16" id="KW-0812">Transmembrane</keyword>
<evidence type="ECO:0000256" key="1">
    <source>
        <dbReference type="ARBA" id="ARBA00001436"/>
    </source>
</evidence>
<evidence type="ECO:0000256" key="9">
    <source>
        <dbReference type="ARBA" id="ARBA00023180"/>
    </source>
</evidence>
<dbReference type="Pfam" id="PF07701">
    <property type="entry name" value="HNOBA"/>
    <property type="match status" value="1"/>
</dbReference>
<evidence type="ECO:0000256" key="3">
    <source>
        <dbReference type="ARBA" id="ARBA00012202"/>
    </source>
</evidence>
<evidence type="ECO:0000256" key="7">
    <source>
        <dbReference type="ARBA" id="ARBA00022989"/>
    </source>
</evidence>
<evidence type="ECO:0000256" key="6">
    <source>
        <dbReference type="ARBA" id="ARBA00022741"/>
    </source>
</evidence>
<evidence type="ECO:0000259" key="19">
    <source>
        <dbReference type="PROSITE" id="PS50125"/>
    </source>
</evidence>
<keyword evidence="11 13" id="KW-0141">cGMP biosynthesis</keyword>
<evidence type="ECO:0000256" key="13">
    <source>
        <dbReference type="RuleBase" id="RU003431"/>
    </source>
</evidence>
<keyword evidence="9" id="KW-0325">Glycoprotein</keyword>
<evidence type="ECO:0000256" key="12">
    <source>
        <dbReference type="RuleBase" id="RU000405"/>
    </source>
</evidence>
<feature type="transmembrane region" description="Helical" evidence="16">
    <location>
        <begin position="454"/>
        <end position="474"/>
    </location>
</feature>
<dbReference type="RefSeq" id="XP_022246236.1">
    <property type="nucleotide sequence ID" value="XM_022390528.1"/>
</dbReference>
<dbReference type="EC" id="4.6.1.2" evidence="3 13"/>
<dbReference type="GeneID" id="106463109"/>
<evidence type="ECO:0000256" key="10">
    <source>
        <dbReference type="ARBA" id="ARBA00023239"/>
    </source>
</evidence>
<accession>A0ABM1SRI0</accession>
<keyword evidence="10 12" id="KW-0456">Lyase</keyword>
<evidence type="ECO:0000313" key="21">
    <source>
        <dbReference type="RefSeq" id="XP_022246236.1"/>
    </source>
</evidence>
<dbReference type="CDD" id="cd07302">
    <property type="entry name" value="CHD"/>
    <property type="match status" value="1"/>
</dbReference>
<dbReference type="Pfam" id="PF00211">
    <property type="entry name" value="Guanylate_cyc"/>
    <property type="match status" value="1"/>
</dbReference>
<proteinExistence type="inferred from homology"/>
<dbReference type="PROSITE" id="PS50125">
    <property type="entry name" value="GUANYLATE_CYCLASE_2"/>
    <property type="match status" value="1"/>
</dbReference>
<dbReference type="InterPro" id="IPR011009">
    <property type="entry name" value="Kinase-like_dom_sf"/>
</dbReference>
<evidence type="ECO:0000256" key="5">
    <source>
        <dbReference type="ARBA" id="ARBA00022729"/>
    </source>
</evidence>
<dbReference type="InterPro" id="IPR001245">
    <property type="entry name" value="Ser-Thr/Tyr_kinase_cat_dom"/>
</dbReference>
<dbReference type="Pfam" id="PF01094">
    <property type="entry name" value="ANF_receptor"/>
    <property type="match status" value="1"/>
</dbReference>
<dbReference type="InterPro" id="IPR029787">
    <property type="entry name" value="Nucleotide_cyclase"/>
</dbReference>
<dbReference type="PANTHER" id="PTHR11920">
    <property type="entry name" value="GUANYLYL CYCLASE"/>
    <property type="match status" value="1"/>
</dbReference>
<dbReference type="InterPro" id="IPR001054">
    <property type="entry name" value="A/G_cyclase"/>
</dbReference>
<dbReference type="Gene3D" id="3.30.70.1230">
    <property type="entry name" value="Nucleotide cyclase"/>
    <property type="match status" value="1"/>
</dbReference>
<evidence type="ECO:0000256" key="11">
    <source>
        <dbReference type="ARBA" id="ARBA00023293"/>
    </source>
</evidence>
<dbReference type="SUPFAM" id="SSF56112">
    <property type="entry name" value="Protein kinase-like (PK-like)"/>
    <property type="match status" value="1"/>
</dbReference>
<organism evidence="20 21">
    <name type="scientific">Limulus polyphemus</name>
    <name type="common">Atlantic horseshoe crab</name>
    <dbReference type="NCBI Taxonomy" id="6850"/>
    <lineage>
        <taxon>Eukaryota</taxon>
        <taxon>Metazoa</taxon>
        <taxon>Ecdysozoa</taxon>
        <taxon>Arthropoda</taxon>
        <taxon>Chelicerata</taxon>
        <taxon>Merostomata</taxon>
        <taxon>Xiphosura</taxon>
        <taxon>Limulidae</taxon>
        <taxon>Limulus</taxon>
    </lineage>
</organism>
<keyword evidence="6" id="KW-0547">Nucleotide-binding</keyword>
<dbReference type="InterPro" id="IPR011645">
    <property type="entry name" value="HNOB_dom_associated"/>
</dbReference>
<dbReference type="PROSITE" id="PS50011">
    <property type="entry name" value="PROTEIN_KINASE_DOM"/>
    <property type="match status" value="1"/>
</dbReference>
<keyword evidence="14" id="KW-0175">Coiled coil</keyword>
<comment type="similarity">
    <text evidence="12">Belongs to the adenylyl cyclase class-4/guanylyl cyclase family.</text>
</comment>
<dbReference type="SUPFAM" id="SSF53822">
    <property type="entry name" value="Periplasmic binding protein-like I"/>
    <property type="match status" value="1"/>
</dbReference>
<name>A0ABM1SRI0_LIMPO</name>
<keyword evidence="20" id="KW-1185">Reference proteome</keyword>
<dbReference type="SUPFAM" id="SSF55073">
    <property type="entry name" value="Nucleotide cyclase"/>
    <property type="match status" value="1"/>
</dbReference>
<dbReference type="InterPro" id="IPR000719">
    <property type="entry name" value="Prot_kinase_dom"/>
</dbReference>
<sequence length="1216" mass="136483">MKVPSTDILVILLLFVFYFCPPKLSIAGQYKAVILQHDRECFENFSIMDQVMSRAMNQPELKWSSRVTNVKLENRQPLPQCRSGYLYPFVKALNEKNIQAVVGAVADHVCEAAATLASVHGKLYVSWSCTASSLSDKILYPTFARTVPSAAATARALATFVAELRWKYSVLLVANDETWRRLAEKLDAAIRYQGFVVRDFIILDIRASVEEIENLMLTIRAPVKAIILSMDLTMSLLRNVLTAAAELGWADGRFAFFVLHVMTTLHPTSIPTLSTSSLDILRALFVVTVVATNVTYEEVWESHENEAVFQEILNGTSTVRTDEVYNFYRQYSSLSLFLTALRRSHQEAGGANLSLYTRNAVFPTLLGHGETDEVGDLVVKFVLLDFWPSARVFRTAAELNVDQREDLYVTDNHWKNSIDWPTGQPLIADPDCVIQDFDCSESIDDTALNTEETVGVIVALLICVAGALGITAFVRKKLIFKEMRRKVLLTVDDIVLTQPSKKIIHDGSTFDKPDILKASHDSLRPHTHMSTGKSDRPTGTGQLSSGRLNGDMVHLKHFITATTFEVKTKAMNQLLQMYELRHENINPFLGCMADPQEPVLVWEHCSRGSLANVLENEDIKLDWSFKLSLLTDLVRGMRYLHSCPVKHHGNLTSRNCVIDSRWVLKITDYGLPLFFETQNLSSPLLTAKDKLWAAPELLRDETLLKRGTQVGDVYSFSIIMQEVVVRGQPYSMLQLSAEELIEKLKCPPPLIRPSVSKQAAPPEAINIMRQCWAEYPDMRPDFGEINEQFKRLNQGKKVNIVDTMFQMLEKYSNNLEDLIKERTIQLDEEKKKTDQLLNRMLPSTVAENLKAGLPVEPEKFEEVTIYFSDIVGFTTISAYSEPMEIVDLLNDLYTAFDNTIDNYNVYKVETIGDAYMVVGGLPEVIPNHAEEIATMALDLLHVCGKFKIRHMPTVPLMLRIGLHTGPVVAGVVGLTMPRYCLFGDTVNTASRMESSGLAYRIHISKTTEQKLRSAGGYTIQHRGEITLKGRGKQPTFWLCGKTGFEKEVPVPPEVDGEDNHGFKNDDVFKAMGRKKVGGSETNASENQDDETPKVHNSTAQDFNVGELASGLLKLTPILADIERNIQTPLDYDNIFLSPPITSTYENKCFNKQNSRTFPFGPKPIKNTSQHIQRIKENELNVSSITTCSRRSSSASLMSIISRIETAPPESHVAETL</sequence>
<dbReference type="InterPro" id="IPR050401">
    <property type="entry name" value="Cyclic_nucleotide_synthase"/>
</dbReference>
<evidence type="ECO:0000256" key="16">
    <source>
        <dbReference type="SAM" id="Phobius"/>
    </source>
</evidence>
<feature type="coiled-coil region" evidence="14">
    <location>
        <begin position="801"/>
        <end position="832"/>
    </location>
</feature>
<dbReference type="InterPro" id="IPR018297">
    <property type="entry name" value="A/G_cyclase_CS"/>
</dbReference>
<evidence type="ECO:0000259" key="18">
    <source>
        <dbReference type="PROSITE" id="PS50011"/>
    </source>
</evidence>
<evidence type="ECO:0000256" key="8">
    <source>
        <dbReference type="ARBA" id="ARBA00023136"/>
    </source>
</evidence>